<dbReference type="Proteomes" id="UP001500582">
    <property type="component" value="Unassembled WGS sequence"/>
</dbReference>
<reference evidence="2" key="1">
    <citation type="journal article" date="2019" name="Int. J. Syst. Evol. Microbiol.">
        <title>The Global Catalogue of Microorganisms (GCM) 10K type strain sequencing project: providing services to taxonomists for standard genome sequencing and annotation.</title>
        <authorList>
            <consortium name="The Broad Institute Genomics Platform"/>
            <consortium name="The Broad Institute Genome Sequencing Center for Infectious Disease"/>
            <person name="Wu L."/>
            <person name="Ma J."/>
        </authorList>
    </citation>
    <scope>NUCLEOTIDE SEQUENCE [LARGE SCALE GENOMIC DNA]</scope>
    <source>
        <strain evidence="2">JCM 17705</strain>
    </source>
</reference>
<sequence length="234" mass="25519">MNMKAAYSTIIAFTLLLVTASFTSGVKTFSMVAPPVEGWFFRAVSGYPAAIRFEPVVLFKNGDFYEVSDEPIDQLNIAESKSKTPKVWGKWRKSGETYYLTNSKGQEHDYKLGNGNWFPAYPYTGAVKLKKGYQKVSGGDYGNGLNTLSIAKINFVDATHFTEGSNTGVSTPAAKAWNKTSAAGTYKVYNNTIELTFTDGKTVKKSFAFGASGRPAKATNTMIFIGGDAYTDTE</sequence>
<evidence type="ECO:0000313" key="1">
    <source>
        <dbReference type="EMBL" id="GAA4333491.1"/>
    </source>
</evidence>
<keyword evidence="2" id="KW-1185">Reference proteome</keyword>
<accession>A0ABP8H2G4</accession>
<gene>
    <name evidence="1" type="ORF">GCM10023149_40290</name>
</gene>
<comment type="caution">
    <text evidence="1">The sequence shown here is derived from an EMBL/GenBank/DDBJ whole genome shotgun (WGS) entry which is preliminary data.</text>
</comment>
<evidence type="ECO:0000313" key="2">
    <source>
        <dbReference type="Proteomes" id="UP001500582"/>
    </source>
</evidence>
<dbReference type="EMBL" id="BAABFT010000013">
    <property type="protein sequence ID" value="GAA4333491.1"/>
    <property type="molecule type" value="Genomic_DNA"/>
</dbReference>
<proteinExistence type="predicted"/>
<name>A0ABP8H2G4_9SPHI</name>
<organism evidence="1 2">
    <name type="scientific">Mucilaginibacter gynuensis</name>
    <dbReference type="NCBI Taxonomy" id="1302236"/>
    <lineage>
        <taxon>Bacteria</taxon>
        <taxon>Pseudomonadati</taxon>
        <taxon>Bacteroidota</taxon>
        <taxon>Sphingobacteriia</taxon>
        <taxon>Sphingobacteriales</taxon>
        <taxon>Sphingobacteriaceae</taxon>
        <taxon>Mucilaginibacter</taxon>
    </lineage>
</organism>
<protein>
    <submittedName>
        <fullName evidence="1">Uncharacterized protein</fullName>
    </submittedName>
</protein>